<reference evidence="2" key="1">
    <citation type="submission" date="2022-09" db="EMBL/GenBank/DDBJ databases">
        <title>Tahibacter sp. nov., isolated from a fresh water.</title>
        <authorList>
            <person name="Baek J.H."/>
            <person name="Lee J.K."/>
            <person name="Kim J.M."/>
            <person name="Jeon C.O."/>
        </authorList>
    </citation>
    <scope>NUCLEOTIDE SEQUENCE</scope>
    <source>
        <strain evidence="2">W38</strain>
    </source>
</reference>
<dbReference type="EMBL" id="CP104694">
    <property type="protein sequence ID" value="UXI66971.1"/>
    <property type="molecule type" value="Genomic_DNA"/>
</dbReference>
<feature type="transmembrane region" description="Helical" evidence="1">
    <location>
        <begin position="48"/>
        <end position="69"/>
    </location>
</feature>
<organism evidence="2 3">
    <name type="scientific">Tahibacter amnicola</name>
    <dbReference type="NCBI Taxonomy" id="2976241"/>
    <lineage>
        <taxon>Bacteria</taxon>
        <taxon>Pseudomonadati</taxon>
        <taxon>Pseudomonadota</taxon>
        <taxon>Gammaproteobacteria</taxon>
        <taxon>Lysobacterales</taxon>
        <taxon>Rhodanobacteraceae</taxon>
        <taxon>Tahibacter</taxon>
    </lineage>
</organism>
<name>A0ABY6BEC6_9GAMM</name>
<feature type="transmembrane region" description="Helical" evidence="1">
    <location>
        <begin position="25"/>
        <end position="41"/>
    </location>
</feature>
<keyword evidence="1" id="KW-0812">Transmembrane</keyword>
<keyword evidence="3" id="KW-1185">Reference proteome</keyword>
<keyword evidence="1" id="KW-0472">Membrane</keyword>
<feature type="transmembrane region" description="Helical" evidence="1">
    <location>
        <begin position="153"/>
        <end position="174"/>
    </location>
</feature>
<protein>
    <recommendedName>
        <fullName evidence="4">Tetratricopeptide repeat protein</fullName>
    </recommendedName>
</protein>
<feature type="transmembrane region" description="Helical" evidence="1">
    <location>
        <begin position="186"/>
        <end position="211"/>
    </location>
</feature>
<accession>A0ABY6BEC6</accession>
<feature type="transmembrane region" description="Helical" evidence="1">
    <location>
        <begin position="114"/>
        <end position="133"/>
    </location>
</feature>
<dbReference type="RefSeq" id="WP_261693947.1">
    <property type="nucleotide sequence ID" value="NZ_CP104694.1"/>
</dbReference>
<sequence length="423" mass="47046">MQNQPIQPFWDRIPETFKYPMHPTVLYPLIVLSVANLLTLLPGKIGRMFWFLIIAGIYKIAFEILRATADGHMEPTEGGLDVPDSSGRYAIGMQVVLIGICVAAFVFGGPWIGLFTTLVVVFAMPGIAMSYAMDENFVHAINPATWLQIMARAPGGYFAAFGVMLGIFFASNVLQGYLMAFLPILLLVPVLFFVSNYALFAVFHLMGYLIYQYHEDFGYEPKRPEPLLRRANTDPDQAILDEAGQQESEGRPEAAVEILRDHIRARGGTDAVHQNYRRLIRAKGDQAELLRHGKEWLAIQLAQDREKGAVELVRELMELSPDFTPADAESTTRLARRAAALGHSQLALRLLNGYGKRFPKSADIPENYLLAAKILSERLGKDAEARALLTQLKRAYPEHPLAPEIDKMLGLLDSIAARAPAKA</sequence>
<dbReference type="InterPro" id="IPR011990">
    <property type="entry name" value="TPR-like_helical_dom_sf"/>
</dbReference>
<proteinExistence type="predicted"/>
<evidence type="ECO:0000313" key="2">
    <source>
        <dbReference type="EMBL" id="UXI66971.1"/>
    </source>
</evidence>
<evidence type="ECO:0000313" key="3">
    <source>
        <dbReference type="Proteomes" id="UP001064632"/>
    </source>
</evidence>
<dbReference type="Proteomes" id="UP001064632">
    <property type="component" value="Chromosome"/>
</dbReference>
<keyword evidence="1" id="KW-1133">Transmembrane helix</keyword>
<evidence type="ECO:0000256" key="1">
    <source>
        <dbReference type="SAM" id="Phobius"/>
    </source>
</evidence>
<feature type="transmembrane region" description="Helical" evidence="1">
    <location>
        <begin position="89"/>
        <end position="107"/>
    </location>
</feature>
<evidence type="ECO:0008006" key="4">
    <source>
        <dbReference type="Google" id="ProtNLM"/>
    </source>
</evidence>
<gene>
    <name evidence="2" type="ORF">N4264_19785</name>
</gene>
<dbReference type="Gene3D" id="1.25.40.10">
    <property type="entry name" value="Tetratricopeptide repeat domain"/>
    <property type="match status" value="1"/>
</dbReference>